<dbReference type="InterPro" id="IPR036257">
    <property type="entry name" value="Cyt_c_oxidase_su2_TM_sf"/>
</dbReference>
<dbReference type="EMBL" id="PDVP01000001">
    <property type="protein sequence ID" value="PHP68668.1"/>
    <property type="molecule type" value="Genomic_DNA"/>
</dbReference>
<dbReference type="Proteomes" id="UP000221168">
    <property type="component" value="Unassembled WGS sequence"/>
</dbReference>
<dbReference type="GO" id="GO:0004129">
    <property type="term" value="F:cytochrome-c oxidase activity"/>
    <property type="evidence" value="ECO:0007669"/>
    <property type="project" value="InterPro"/>
</dbReference>
<feature type="domain" description="Cytochrome oxidase subunit II copper A binding" evidence="9">
    <location>
        <begin position="74"/>
        <end position="186"/>
    </location>
</feature>
<comment type="subcellular location">
    <subcellularLocation>
        <location evidence="1">Cell membrane</location>
        <topology evidence="1">Multi-pass membrane protein</topology>
    </subcellularLocation>
</comment>
<dbReference type="GO" id="GO:0005886">
    <property type="term" value="C:plasma membrane"/>
    <property type="evidence" value="ECO:0007669"/>
    <property type="project" value="UniProtKB-SubCell"/>
</dbReference>
<dbReference type="InterPro" id="IPR034227">
    <property type="entry name" value="CuRO_UO_II"/>
</dbReference>
<evidence type="ECO:0000256" key="1">
    <source>
        <dbReference type="ARBA" id="ARBA00004651"/>
    </source>
</evidence>
<proteinExistence type="inferred from homology"/>
<dbReference type="PANTHER" id="PTHR22888">
    <property type="entry name" value="CYTOCHROME C OXIDASE, SUBUNIT II"/>
    <property type="match status" value="1"/>
</dbReference>
<dbReference type="PANTHER" id="PTHR22888:SF18">
    <property type="entry name" value="CYTOCHROME BO(3) UBIQUINOL OXIDASE SUBUNIT 2"/>
    <property type="match status" value="1"/>
</dbReference>
<keyword evidence="5" id="KW-0812">Transmembrane</keyword>
<dbReference type="GO" id="GO:0005507">
    <property type="term" value="F:copper ion binding"/>
    <property type="evidence" value="ECO:0007669"/>
    <property type="project" value="InterPro"/>
</dbReference>
<keyword evidence="4" id="KW-1003">Cell membrane</keyword>
<keyword evidence="7" id="KW-1133">Transmembrane helix</keyword>
<protein>
    <submittedName>
        <fullName evidence="10">Cytochrome ubiquinol oxidase subunit II</fullName>
    </submittedName>
</protein>
<dbReference type="InterPro" id="IPR002429">
    <property type="entry name" value="CcO_II-like_C"/>
</dbReference>
<dbReference type="Gene3D" id="1.10.287.90">
    <property type="match status" value="1"/>
</dbReference>
<dbReference type="Pfam" id="PF00116">
    <property type="entry name" value="COX2"/>
    <property type="match status" value="1"/>
</dbReference>
<keyword evidence="11" id="KW-1185">Reference proteome</keyword>
<evidence type="ECO:0000313" key="10">
    <source>
        <dbReference type="EMBL" id="PHP68668.1"/>
    </source>
</evidence>
<reference evidence="10 11" key="1">
    <citation type="submission" date="2017-10" db="EMBL/GenBank/DDBJ databases">
        <title>Sedimentibacterium mangrovi gen. nov., sp. nov., a novel member of family Phyllobacteriacea isolated from mangrove sediment.</title>
        <authorList>
            <person name="Liao H."/>
            <person name="Tian Y."/>
        </authorList>
    </citation>
    <scope>NUCLEOTIDE SEQUENCE [LARGE SCALE GENOMIC DNA]</scope>
    <source>
        <strain evidence="10 11">X9-2-2</strain>
    </source>
</reference>
<evidence type="ECO:0000256" key="6">
    <source>
        <dbReference type="ARBA" id="ARBA00022982"/>
    </source>
</evidence>
<evidence type="ECO:0000256" key="5">
    <source>
        <dbReference type="ARBA" id="ARBA00022692"/>
    </source>
</evidence>
<evidence type="ECO:0000256" key="2">
    <source>
        <dbReference type="ARBA" id="ARBA00007866"/>
    </source>
</evidence>
<evidence type="ECO:0000256" key="3">
    <source>
        <dbReference type="ARBA" id="ARBA00022448"/>
    </source>
</evidence>
<organism evidence="10 11">
    <name type="scientific">Zhengella mangrovi</name>
    <dbReference type="NCBI Taxonomy" id="1982044"/>
    <lineage>
        <taxon>Bacteria</taxon>
        <taxon>Pseudomonadati</taxon>
        <taxon>Pseudomonadota</taxon>
        <taxon>Alphaproteobacteria</taxon>
        <taxon>Hyphomicrobiales</taxon>
        <taxon>Notoacmeibacteraceae</taxon>
        <taxon>Zhengella</taxon>
    </lineage>
</organism>
<accession>A0A2G1QTZ4</accession>
<dbReference type="Gene3D" id="2.60.40.420">
    <property type="entry name" value="Cupredoxins - blue copper proteins"/>
    <property type="match status" value="1"/>
</dbReference>
<dbReference type="AlphaFoldDB" id="A0A2G1QTZ4"/>
<evidence type="ECO:0000256" key="4">
    <source>
        <dbReference type="ARBA" id="ARBA00022475"/>
    </source>
</evidence>
<keyword evidence="6" id="KW-0249">Electron transport</keyword>
<dbReference type="SUPFAM" id="SSF81464">
    <property type="entry name" value="Cytochrome c oxidase subunit II-like, transmembrane region"/>
    <property type="match status" value="1"/>
</dbReference>
<gene>
    <name evidence="10" type="ORF">CSC94_01320</name>
</gene>
<dbReference type="PROSITE" id="PS50857">
    <property type="entry name" value="COX2_CUA"/>
    <property type="match status" value="1"/>
</dbReference>
<dbReference type="InterPro" id="IPR045187">
    <property type="entry name" value="CcO_II"/>
</dbReference>
<comment type="similarity">
    <text evidence="2">Belongs to the cytochrome c oxidase subunit 2 family.</text>
</comment>
<keyword evidence="8" id="KW-0472">Membrane</keyword>
<keyword evidence="3" id="KW-0813">Transport</keyword>
<dbReference type="SUPFAM" id="SSF49503">
    <property type="entry name" value="Cupredoxins"/>
    <property type="match status" value="1"/>
</dbReference>
<dbReference type="InterPro" id="IPR008972">
    <property type="entry name" value="Cupredoxin"/>
</dbReference>
<evidence type="ECO:0000256" key="7">
    <source>
        <dbReference type="ARBA" id="ARBA00022989"/>
    </source>
</evidence>
<evidence type="ECO:0000259" key="9">
    <source>
        <dbReference type="PROSITE" id="PS50857"/>
    </source>
</evidence>
<name>A0A2G1QTZ4_9HYPH</name>
<dbReference type="GO" id="GO:0042773">
    <property type="term" value="P:ATP synthesis coupled electron transport"/>
    <property type="evidence" value="ECO:0007669"/>
    <property type="project" value="TreeGrafter"/>
</dbReference>
<comment type="caution">
    <text evidence="10">The sequence shown here is derived from an EMBL/GenBank/DDBJ whole genome shotgun (WGS) entry which is preliminary data.</text>
</comment>
<evidence type="ECO:0000313" key="11">
    <source>
        <dbReference type="Proteomes" id="UP000221168"/>
    </source>
</evidence>
<sequence>MMVVVLPVFIGLPLVVRRYRHGQTADDFRPGWTFSWPLELLVWGVPAIVAGVLGWQLWQETVRLDPYKPLATRSASIEVDVVGLDWKWLFIYPRLGIASADRLVIPAGAPVRFRITSGTVLQSFMIPRLGGQIYAMPGMVSALSLSADRPGTFTGLNTQYNGSGFSEQRFEVDALPRADFDQWVAKTRREAPPLDRKVMARLGRRDVLASPEAFGRLKGDPFAQVVKTAKHEGHAVATAPKGQSR</sequence>
<dbReference type="CDD" id="cd04212">
    <property type="entry name" value="CuRO_UO_II"/>
    <property type="match status" value="1"/>
</dbReference>
<evidence type="ECO:0000256" key="8">
    <source>
        <dbReference type="ARBA" id="ARBA00023136"/>
    </source>
</evidence>